<organism evidence="2 3">
    <name type="scientific">Knufia peltigerae</name>
    <dbReference type="NCBI Taxonomy" id="1002370"/>
    <lineage>
        <taxon>Eukaryota</taxon>
        <taxon>Fungi</taxon>
        <taxon>Dikarya</taxon>
        <taxon>Ascomycota</taxon>
        <taxon>Pezizomycotina</taxon>
        <taxon>Eurotiomycetes</taxon>
        <taxon>Chaetothyriomycetidae</taxon>
        <taxon>Chaetothyriales</taxon>
        <taxon>Trichomeriaceae</taxon>
        <taxon>Knufia</taxon>
    </lineage>
</organism>
<dbReference type="Proteomes" id="UP001172681">
    <property type="component" value="Unassembled WGS sequence"/>
</dbReference>
<name>A0AA39CUN1_9EURO</name>
<comment type="caution">
    <text evidence="2">The sequence shown here is derived from an EMBL/GenBank/DDBJ whole genome shotgun (WGS) entry which is preliminary data.</text>
</comment>
<dbReference type="AlphaFoldDB" id="A0AA39CUN1"/>
<keyword evidence="3" id="KW-1185">Reference proteome</keyword>
<gene>
    <name evidence="2" type="ORF">H2204_010845</name>
</gene>
<evidence type="ECO:0000313" key="2">
    <source>
        <dbReference type="EMBL" id="KAJ9624392.1"/>
    </source>
</evidence>
<dbReference type="EMBL" id="JAPDRN010000094">
    <property type="protein sequence ID" value="KAJ9624392.1"/>
    <property type="molecule type" value="Genomic_DNA"/>
</dbReference>
<sequence length="291" mass="32617">MSSPRLTSPRGGGDRAPRLPAGFEYERVQLPSSRPSSRDPRQPRQSGIRGRRRPRPTSRSPLAPVFEDSSAWMDNYFYARPSVPRPSSATILRPPPSSPSSSSSPQTNNLHCTPWILNTETINTSHRCSDALFFRDSIDLQPGGYGTVAIPILPRPEPYNFGVSIMTVTPTMYTPGAPYSELNWPLMEAQGFHKFDIHHDGRSRSRPTRYTSIIRHRNIPGVDLLWCSHDPSMNSSSRTLVWTPAFEMVDMQRWARGVRDGIIGQAADMNGRVAWTEPGEGSPLEDILYGW</sequence>
<evidence type="ECO:0000256" key="1">
    <source>
        <dbReference type="SAM" id="MobiDB-lite"/>
    </source>
</evidence>
<feature type="region of interest" description="Disordered" evidence="1">
    <location>
        <begin position="84"/>
        <end position="108"/>
    </location>
</feature>
<evidence type="ECO:0000313" key="3">
    <source>
        <dbReference type="Proteomes" id="UP001172681"/>
    </source>
</evidence>
<accession>A0AA39CUN1</accession>
<proteinExistence type="predicted"/>
<feature type="region of interest" description="Disordered" evidence="1">
    <location>
        <begin position="1"/>
        <end position="64"/>
    </location>
</feature>
<reference evidence="2" key="1">
    <citation type="submission" date="2022-10" db="EMBL/GenBank/DDBJ databases">
        <title>Culturing micro-colonial fungi from biological soil crusts in the Mojave desert and describing Neophaeococcomyces mojavensis, and introducing the new genera and species Taxawa tesnikishii.</title>
        <authorList>
            <person name="Kurbessoian T."/>
            <person name="Stajich J.E."/>
        </authorList>
    </citation>
    <scope>NUCLEOTIDE SEQUENCE</scope>
    <source>
        <strain evidence="2">TK_35</strain>
    </source>
</reference>
<protein>
    <submittedName>
        <fullName evidence="2">Uncharacterized protein</fullName>
    </submittedName>
</protein>